<dbReference type="Proteomes" id="UP000032142">
    <property type="component" value="Unassembled WGS sequence"/>
</dbReference>
<accession>A0A0B0PEY6</accession>
<protein>
    <submittedName>
        <fullName evidence="1">Uncharacterized protein</fullName>
    </submittedName>
</protein>
<organism evidence="1 2">
    <name type="scientific">Gossypium arboreum</name>
    <name type="common">Tree cotton</name>
    <name type="synonym">Gossypium nanking</name>
    <dbReference type="NCBI Taxonomy" id="29729"/>
    <lineage>
        <taxon>Eukaryota</taxon>
        <taxon>Viridiplantae</taxon>
        <taxon>Streptophyta</taxon>
        <taxon>Embryophyta</taxon>
        <taxon>Tracheophyta</taxon>
        <taxon>Spermatophyta</taxon>
        <taxon>Magnoliopsida</taxon>
        <taxon>eudicotyledons</taxon>
        <taxon>Gunneridae</taxon>
        <taxon>Pentapetalae</taxon>
        <taxon>rosids</taxon>
        <taxon>malvids</taxon>
        <taxon>Malvales</taxon>
        <taxon>Malvaceae</taxon>
        <taxon>Malvoideae</taxon>
        <taxon>Gossypium</taxon>
    </lineage>
</organism>
<reference evidence="2" key="1">
    <citation type="submission" date="2014-09" db="EMBL/GenBank/DDBJ databases">
        <authorList>
            <person name="Mudge J."/>
            <person name="Ramaraj T."/>
            <person name="Lindquist I.E."/>
            <person name="Bharti A.K."/>
            <person name="Sundararajan A."/>
            <person name="Cameron C.T."/>
            <person name="Woodward J.E."/>
            <person name="May G.D."/>
            <person name="Brubaker C."/>
            <person name="Broadhvest J."/>
            <person name="Wilkins T.A."/>
        </authorList>
    </citation>
    <scope>NUCLEOTIDE SEQUENCE</scope>
    <source>
        <strain evidence="2">cv. AKA8401</strain>
    </source>
</reference>
<name>A0A0B0PEY6_GOSAR</name>
<evidence type="ECO:0000313" key="1">
    <source>
        <dbReference type="EMBL" id="KHG23510.1"/>
    </source>
</evidence>
<evidence type="ECO:0000313" key="2">
    <source>
        <dbReference type="Proteomes" id="UP000032142"/>
    </source>
</evidence>
<gene>
    <name evidence="1" type="ORF">F383_30164</name>
</gene>
<dbReference type="EMBL" id="KN425307">
    <property type="protein sequence ID" value="KHG23510.1"/>
    <property type="molecule type" value="Genomic_DNA"/>
</dbReference>
<dbReference type="AlphaFoldDB" id="A0A0B0PEY6"/>
<sequence>MKALVDTLKRHRCVSSLCGKA</sequence>
<proteinExistence type="predicted"/>
<keyword evidence="2" id="KW-1185">Reference proteome</keyword>